<accession>A0AC34QAP3</accession>
<organism evidence="1 2">
    <name type="scientific">Panagrolaimus sp. JU765</name>
    <dbReference type="NCBI Taxonomy" id="591449"/>
    <lineage>
        <taxon>Eukaryota</taxon>
        <taxon>Metazoa</taxon>
        <taxon>Ecdysozoa</taxon>
        <taxon>Nematoda</taxon>
        <taxon>Chromadorea</taxon>
        <taxon>Rhabditida</taxon>
        <taxon>Tylenchina</taxon>
        <taxon>Panagrolaimomorpha</taxon>
        <taxon>Panagrolaimoidea</taxon>
        <taxon>Panagrolaimidae</taxon>
        <taxon>Panagrolaimus</taxon>
    </lineage>
</organism>
<dbReference type="WBParaSite" id="JU765_v2.g1458.t1">
    <property type="protein sequence ID" value="JU765_v2.g1458.t1"/>
    <property type="gene ID" value="JU765_v2.g1458"/>
</dbReference>
<sequence>MEATAEFIDESLIVSSWTSTIAFAVIAGSLFGEGKRKLRGIWLNLVLAAVVLAAFINLSFRVNKPIMDLPYYCYLRVWDATTRRACLLLFFVIQLVSSLAFCSLQTLKSKKASTIHRKFFHLTLLMIALAGLLFDPRFVRLSAHLMLQIFIILEILRIFKATPWSHLLDSSLPTFIDPAQESEALILTPILLIAGIFLPIFLSPINFEQNKVLELKHLAGIATVGIGDSLAAIIGSKFGRTRLSWPFRGHKSLEGALAMFVGQFIFYSAILAGGIVPYTNFDLFRLVLAVIVCTLIEAASKIGDNILLPFAAWVIL</sequence>
<dbReference type="Proteomes" id="UP000887576">
    <property type="component" value="Unplaced"/>
</dbReference>
<reference evidence="2" key="1">
    <citation type="submission" date="2022-11" db="UniProtKB">
        <authorList>
            <consortium name="WormBaseParasite"/>
        </authorList>
    </citation>
    <scope>IDENTIFICATION</scope>
</reference>
<protein>
    <submittedName>
        <fullName evidence="2">Dolichol kinase</fullName>
    </submittedName>
</protein>
<name>A0AC34QAP3_9BILA</name>
<evidence type="ECO:0000313" key="1">
    <source>
        <dbReference type="Proteomes" id="UP000887576"/>
    </source>
</evidence>
<proteinExistence type="predicted"/>
<evidence type="ECO:0000313" key="2">
    <source>
        <dbReference type="WBParaSite" id="JU765_v2.g1458.t1"/>
    </source>
</evidence>